<evidence type="ECO:0000313" key="3">
    <source>
        <dbReference type="EMBL" id="GBE77470.1"/>
    </source>
</evidence>
<dbReference type="FunCoup" id="A0A401G5M8">
    <property type="interactions" value="533"/>
</dbReference>
<reference evidence="3 4" key="1">
    <citation type="journal article" date="2018" name="Sci. Rep.">
        <title>Genome sequence of the cauliflower mushroom Sparassis crispa (Hanabiratake) and its association with beneficial usage.</title>
        <authorList>
            <person name="Kiyama R."/>
            <person name="Furutani Y."/>
            <person name="Kawaguchi K."/>
            <person name="Nakanishi T."/>
        </authorList>
    </citation>
    <scope>NUCLEOTIDE SEQUENCE [LARGE SCALE GENOMIC DNA]</scope>
</reference>
<feature type="binding site" evidence="2">
    <location>
        <position position="230"/>
    </location>
    <ligand>
        <name>a divalent metal cation</name>
        <dbReference type="ChEBI" id="CHEBI:60240"/>
        <label>1</label>
    </ligand>
</feature>
<feature type="binding site" evidence="2">
    <location>
        <position position="68"/>
    </location>
    <ligand>
        <name>a divalent metal cation</name>
        <dbReference type="ChEBI" id="CHEBI:60240"/>
        <label>1</label>
    </ligand>
</feature>
<gene>
    <name evidence="3" type="ORF">SCP_0103450</name>
</gene>
<keyword evidence="4" id="KW-1185">Reference proteome</keyword>
<proteinExistence type="inferred from homology"/>
<dbReference type="STRING" id="139825.A0A401G5M8"/>
<name>A0A401G5M8_9APHY</name>
<dbReference type="AlphaFoldDB" id="A0A401G5M8"/>
<dbReference type="PANTHER" id="PTHR13799">
    <property type="entry name" value="NGG1 INTERACTING FACTOR 3"/>
    <property type="match status" value="1"/>
</dbReference>
<dbReference type="SUPFAM" id="SSF102705">
    <property type="entry name" value="NIF3 (NGG1p interacting factor 3)-like"/>
    <property type="match status" value="1"/>
</dbReference>
<dbReference type="PANTHER" id="PTHR13799:SF13">
    <property type="entry name" value="NIF3-LIKE PROTEIN 1"/>
    <property type="match status" value="1"/>
</dbReference>
<dbReference type="Proteomes" id="UP000287166">
    <property type="component" value="Unassembled WGS sequence"/>
</dbReference>
<keyword evidence="2" id="KW-0479">Metal-binding</keyword>
<evidence type="ECO:0000256" key="1">
    <source>
        <dbReference type="ARBA" id="ARBA00006964"/>
    </source>
</evidence>
<comment type="caution">
    <text evidence="3">The sequence shown here is derived from an EMBL/GenBank/DDBJ whole genome shotgun (WGS) entry which is preliminary data.</text>
</comment>
<dbReference type="Pfam" id="PF01784">
    <property type="entry name" value="DUF34_NIF3"/>
    <property type="match status" value="1"/>
</dbReference>
<dbReference type="InParanoid" id="A0A401G5M8"/>
<feature type="binding site" evidence="2">
    <location>
        <position position="106"/>
    </location>
    <ligand>
        <name>a divalent metal cation</name>
        <dbReference type="ChEBI" id="CHEBI:60240"/>
        <label>1</label>
    </ligand>
</feature>
<dbReference type="GeneID" id="38774387"/>
<accession>A0A401G5M8</accession>
<dbReference type="GO" id="GO:0005739">
    <property type="term" value="C:mitochondrion"/>
    <property type="evidence" value="ECO:0007669"/>
    <property type="project" value="TreeGrafter"/>
</dbReference>
<evidence type="ECO:0000256" key="2">
    <source>
        <dbReference type="PIRSR" id="PIRSR602678-1"/>
    </source>
</evidence>
<dbReference type="RefSeq" id="XP_027608383.1">
    <property type="nucleotide sequence ID" value="XM_027752582.1"/>
</dbReference>
<dbReference type="OrthoDB" id="3345469at2759"/>
<organism evidence="3 4">
    <name type="scientific">Sparassis crispa</name>
    <dbReference type="NCBI Taxonomy" id="139825"/>
    <lineage>
        <taxon>Eukaryota</taxon>
        <taxon>Fungi</taxon>
        <taxon>Dikarya</taxon>
        <taxon>Basidiomycota</taxon>
        <taxon>Agaricomycotina</taxon>
        <taxon>Agaricomycetes</taxon>
        <taxon>Polyporales</taxon>
        <taxon>Sparassidaceae</taxon>
        <taxon>Sparassis</taxon>
    </lineage>
</organism>
<dbReference type="InterPro" id="IPR002678">
    <property type="entry name" value="DUF34/NIF3"/>
</dbReference>
<dbReference type="FunFam" id="3.40.1390.30:FF:000001">
    <property type="entry name" value="GTP cyclohydrolase 1 type 2"/>
    <property type="match status" value="1"/>
</dbReference>
<feature type="binding site" evidence="2">
    <location>
        <position position="234"/>
    </location>
    <ligand>
        <name>a divalent metal cation</name>
        <dbReference type="ChEBI" id="CHEBI:60240"/>
        <label>1</label>
    </ligand>
</feature>
<dbReference type="EMBL" id="BFAD01000001">
    <property type="protein sequence ID" value="GBE77470.1"/>
    <property type="molecule type" value="Genomic_DNA"/>
</dbReference>
<comment type="similarity">
    <text evidence="1">Belongs to the GTP cyclohydrolase I type 2/NIF3 family.</text>
</comment>
<dbReference type="NCBIfam" id="TIGR00486">
    <property type="entry name" value="YbgI_SA1388"/>
    <property type="match status" value="1"/>
</dbReference>
<evidence type="ECO:0000313" key="4">
    <source>
        <dbReference type="Proteomes" id="UP000287166"/>
    </source>
</evidence>
<dbReference type="Gene3D" id="3.40.1390.30">
    <property type="entry name" value="NIF3 (NGG1p interacting factor 3)-like"/>
    <property type="match status" value="1"/>
</dbReference>
<protein>
    <submittedName>
        <fullName evidence="3">Protein NIF3 homolog</fullName>
    </submittedName>
</protein>
<sequence length="282" mass="30630">MSVVKHICRALERVAPLRLAEKWDNVGLLLEAPQQRPDAHGVLLTIDLTTAVVDEALSSGTAFIVSYHPPIFKPLTSITLSDPLQHSLLRCAAAGISIYTPHTALDSVTGGINDWLCQVVTNWTTPKEVEYIGDADPEGAGGVGRLIKFDSIPMKELELRIKQNLKLEQIQAAYTSAWDITNVESVAICAGSGSSVLLGVDADVYFTGEMPHHEVLAAVASGRNVILCGHTNTERGYLPMLAEKIAAELQLEIREASPALQTPLSKLQVRVSETDHHPLWFV</sequence>
<dbReference type="GO" id="GO:0046872">
    <property type="term" value="F:metal ion binding"/>
    <property type="evidence" value="ECO:0007669"/>
    <property type="project" value="UniProtKB-KW"/>
</dbReference>
<dbReference type="InterPro" id="IPR036069">
    <property type="entry name" value="DUF34/NIF3_sf"/>
</dbReference>